<dbReference type="GO" id="GO:0005840">
    <property type="term" value="C:ribosome"/>
    <property type="evidence" value="ECO:0007669"/>
    <property type="project" value="UniProtKB-KW"/>
</dbReference>
<proteinExistence type="predicted"/>
<name>A0ABU1JFU3_9MICC</name>
<comment type="caution">
    <text evidence="1">The sequence shown here is derived from an EMBL/GenBank/DDBJ whole genome shotgun (WGS) entry which is preliminary data.</text>
</comment>
<dbReference type="RefSeq" id="WP_309800476.1">
    <property type="nucleotide sequence ID" value="NZ_BAAAHY010000006.1"/>
</dbReference>
<dbReference type="Proteomes" id="UP001185069">
    <property type="component" value="Unassembled WGS sequence"/>
</dbReference>
<keyword evidence="1" id="KW-0689">Ribosomal protein</keyword>
<dbReference type="EMBL" id="JAVDQF010000001">
    <property type="protein sequence ID" value="MDR6270989.1"/>
    <property type="molecule type" value="Genomic_DNA"/>
</dbReference>
<accession>A0ABU1JFU3</accession>
<evidence type="ECO:0000313" key="2">
    <source>
        <dbReference type="Proteomes" id="UP001185069"/>
    </source>
</evidence>
<gene>
    <name evidence="1" type="ORF">JOE69_003227</name>
</gene>
<protein>
    <submittedName>
        <fullName evidence="1">Ribosomal protein S27AE</fullName>
    </submittedName>
</protein>
<evidence type="ECO:0000313" key="1">
    <source>
        <dbReference type="EMBL" id="MDR6270989.1"/>
    </source>
</evidence>
<organism evidence="1 2">
    <name type="scientific">Arthrobacter russicus</name>
    <dbReference type="NCBI Taxonomy" id="172040"/>
    <lineage>
        <taxon>Bacteria</taxon>
        <taxon>Bacillati</taxon>
        <taxon>Actinomycetota</taxon>
        <taxon>Actinomycetes</taxon>
        <taxon>Micrococcales</taxon>
        <taxon>Micrococcaceae</taxon>
        <taxon>Arthrobacter</taxon>
    </lineage>
</organism>
<reference evidence="1 2" key="1">
    <citation type="submission" date="2023-07" db="EMBL/GenBank/DDBJ databases">
        <title>Sequencing the genomes of 1000 actinobacteria strains.</title>
        <authorList>
            <person name="Klenk H.-P."/>
        </authorList>
    </citation>
    <scope>NUCLEOTIDE SEQUENCE [LARGE SCALE GENOMIC DNA]</scope>
    <source>
        <strain evidence="1 2">DSM 14555</strain>
    </source>
</reference>
<keyword evidence="1" id="KW-0687">Ribonucleoprotein</keyword>
<sequence length="381" mass="41456">MTPSNNTPSRAFQQDARAWSAFTGTNYTSALRQMSSPLAQGLLGPRASARRLIAALSDHELIGAHGGAPRLGENGVRSDSPWSFNGKTDYIQLALITDMLRMFTPTLGSEASEVGSYSLKHTAEWFLSPHFSYVSNGRLIWAAAALGLPITDPDGDGPNLLIGISEREHDYVRRMVGSGQVRPRASHYRPAGYEHLREALARAAAGELITEGWVRPDPVAESAPFHDWLVQQAGRNDVVGDLAGDYLAGVRDSDHRVARTADELLAIFHEVSHSPSAYDAVVTSIAEWMRTEPSPAPIRTEPVGGDAHDHEGWGAGAGTVERYEFLCPCGDGTIVEEHDNIPGFREHDVRILCDKCRAEWLFVEGSGVRDWALEPVAARAA</sequence>
<keyword evidence="2" id="KW-1185">Reference proteome</keyword>